<dbReference type="InParanoid" id="A0A6I8TYH1"/>
<reference evidence="2" key="2">
    <citation type="submission" date="2020-05" db="UniProtKB">
        <authorList>
            <consortium name="EnsemblMetazoa"/>
        </authorList>
    </citation>
    <scope>IDENTIFICATION</scope>
    <source>
        <strain evidence="2">LVP_AGWG</strain>
    </source>
</reference>
<keyword evidence="3" id="KW-1185">Reference proteome</keyword>
<dbReference type="Proteomes" id="UP000008820">
    <property type="component" value="Chromosome 2"/>
</dbReference>
<name>A0A6I8TYH1_AEDAE</name>
<feature type="compositionally biased region" description="Basic residues" evidence="1">
    <location>
        <begin position="16"/>
        <end position="25"/>
    </location>
</feature>
<sequence length="368" mass="40962">MQFSQEEVIESSQKSSRGKCRRRSHISFTQARRSLRSSKVQIAPRRHSSTGEGFEIPERATEDSAGNVSGSLFSGQQDLLKLYDEHERKREDDKVLERVLEQSRKACEQLKLQTESVNLFSATDGIPLRREIGMNTDVIARGEMAIQTTSTERRDFGVQAATEKVVLKHVGVQLSPIVEKRSTRDAEVQSSFPTEESKRMRMTDAGTNTRSVSLEDATVQTNPVERRNVGVQKYHSTRVREVGNQTSAGDLNRSVGKRNVCVQQRSSGMLELNREASLALGIELKCDPTRLQRLLMRVAAKQCSKDGGGNGNDSGEQQVDFTDEDPYLANYGYFMEDLGEEDDGSSPSDSGLGEIEPRMSCSIEESPC</sequence>
<organism evidence="2 3">
    <name type="scientific">Aedes aegypti</name>
    <name type="common">Yellowfever mosquito</name>
    <name type="synonym">Culex aegypti</name>
    <dbReference type="NCBI Taxonomy" id="7159"/>
    <lineage>
        <taxon>Eukaryota</taxon>
        <taxon>Metazoa</taxon>
        <taxon>Ecdysozoa</taxon>
        <taxon>Arthropoda</taxon>
        <taxon>Hexapoda</taxon>
        <taxon>Insecta</taxon>
        <taxon>Pterygota</taxon>
        <taxon>Neoptera</taxon>
        <taxon>Endopterygota</taxon>
        <taxon>Diptera</taxon>
        <taxon>Nematocera</taxon>
        <taxon>Culicoidea</taxon>
        <taxon>Culicidae</taxon>
        <taxon>Culicinae</taxon>
        <taxon>Aedini</taxon>
        <taxon>Aedes</taxon>
        <taxon>Stegomyia</taxon>
    </lineage>
</organism>
<evidence type="ECO:0000313" key="2">
    <source>
        <dbReference type="EnsemblMetazoa" id="AAEL020516-PA"/>
    </source>
</evidence>
<reference evidence="2 3" key="1">
    <citation type="submission" date="2017-06" db="EMBL/GenBank/DDBJ databases">
        <title>Aedes aegypti genome working group (AGWG) sequencing and assembly.</title>
        <authorList>
            <consortium name="Aedes aegypti Genome Working Group (AGWG)"/>
            <person name="Matthews B.J."/>
        </authorList>
    </citation>
    <scope>NUCLEOTIDE SEQUENCE [LARGE SCALE GENOMIC DNA]</scope>
    <source>
        <strain evidence="2 3">LVP_AGWG</strain>
    </source>
</reference>
<feature type="region of interest" description="Disordered" evidence="1">
    <location>
        <begin position="303"/>
        <end position="322"/>
    </location>
</feature>
<dbReference type="AlphaFoldDB" id="A0A6I8TYH1"/>
<feature type="region of interest" description="Disordered" evidence="1">
    <location>
        <begin position="183"/>
        <end position="207"/>
    </location>
</feature>
<feature type="compositionally biased region" description="Polar residues" evidence="1">
    <location>
        <begin position="1"/>
        <end position="15"/>
    </location>
</feature>
<evidence type="ECO:0000256" key="1">
    <source>
        <dbReference type="SAM" id="MobiDB-lite"/>
    </source>
</evidence>
<protein>
    <submittedName>
        <fullName evidence="2">Uncharacterized protein</fullName>
    </submittedName>
</protein>
<feature type="region of interest" description="Disordered" evidence="1">
    <location>
        <begin position="1"/>
        <end position="72"/>
    </location>
</feature>
<evidence type="ECO:0000313" key="3">
    <source>
        <dbReference type="Proteomes" id="UP000008820"/>
    </source>
</evidence>
<dbReference type="OrthoDB" id="7763744at2759"/>
<feature type="compositionally biased region" description="Polar residues" evidence="1">
    <location>
        <begin position="26"/>
        <end position="40"/>
    </location>
</feature>
<gene>
    <name evidence="2" type="primary">110675430</name>
</gene>
<dbReference type="EnsemblMetazoa" id="AAEL020516-RA">
    <property type="protein sequence ID" value="AAEL020516-PA"/>
    <property type="gene ID" value="AAEL020516"/>
</dbReference>
<proteinExistence type="predicted"/>
<feature type="compositionally biased region" description="Low complexity" evidence="1">
    <location>
        <begin position="345"/>
        <end position="354"/>
    </location>
</feature>
<accession>A0A6I8TYH1</accession>
<feature type="region of interest" description="Disordered" evidence="1">
    <location>
        <begin position="335"/>
        <end position="368"/>
    </location>
</feature>